<evidence type="ECO:0000256" key="2">
    <source>
        <dbReference type="SAM" id="SignalP"/>
    </source>
</evidence>
<reference evidence="3 4" key="2">
    <citation type="journal article" date="2013" name="PLoS ONE">
        <title>Whole genome mapping and re-organization of the nuclear and mitochondrial genomes of Babesia microti isolates.</title>
        <authorList>
            <person name="Cornillot E."/>
            <person name="Dassouli A."/>
            <person name="Garg A."/>
            <person name="Pachikara N."/>
            <person name="Randazzo S."/>
            <person name="Depoix D."/>
            <person name="Carcy B."/>
            <person name="Delbecq S."/>
            <person name="Frutos R."/>
            <person name="Silva J.C."/>
            <person name="Sutton R."/>
            <person name="Krause P.J."/>
            <person name="Mamoun C.B."/>
        </authorList>
    </citation>
    <scope>NUCLEOTIDE SEQUENCE [LARGE SCALE GENOMIC DNA]</scope>
    <source>
        <strain evidence="3 4">RI</strain>
    </source>
</reference>
<proteinExistence type="inferred from homology"/>
<dbReference type="GO" id="GO:0005634">
    <property type="term" value="C:nucleus"/>
    <property type="evidence" value="ECO:0007669"/>
    <property type="project" value="TreeGrafter"/>
</dbReference>
<dbReference type="KEGG" id="bmic:BmR1_04g06530"/>
<dbReference type="Pfam" id="PF03690">
    <property type="entry name" value="MYG1_exonuc"/>
    <property type="match status" value="1"/>
</dbReference>
<dbReference type="OrthoDB" id="10265310at2759"/>
<protein>
    <submittedName>
        <fullName evidence="3">UPF0160 protein MYG1 mitochondrial</fullName>
    </submittedName>
</protein>
<evidence type="ECO:0000313" key="3">
    <source>
        <dbReference type="EMBL" id="SIO73666.1"/>
    </source>
</evidence>
<feature type="signal peptide" evidence="2">
    <location>
        <begin position="1"/>
        <end position="20"/>
    </location>
</feature>
<dbReference type="GO" id="GO:0005737">
    <property type="term" value="C:cytoplasm"/>
    <property type="evidence" value="ECO:0007669"/>
    <property type="project" value="TreeGrafter"/>
</dbReference>
<dbReference type="AlphaFoldDB" id="A0A1N6LXR1"/>
<dbReference type="EMBL" id="LN871599">
    <property type="protein sequence ID" value="SIO73666.1"/>
    <property type="molecule type" value="Genomic_DNA"/>
</dbReference>
<reference evidence="3 4" key="3">
    <citation type="journal article" date="2016" name="Sci. Rep.">
        <title>Genome-wide diversity and gene expression profiling of Babesia microti isolates identify polymorphic genes that mediate host-pathogen interactions.</title>
        <authorList>
            <person name="Silva J.C."/>
            <person name="Cornillot E."/>
            <person name="McCracken C."/>
            <person name="Usmani-Brown S."/>
            <person name="Dwivedi A."/>
            <person name="Ifeonu O.O."/>
            <person name="Crabtree J."/>
            <person name="Gotia H.T."/>
            <person name="Virji A.Z."/>
            <person name="Reynes C."/>
            <person name="Colinge J."/>
            <person name="Kumar V."/>
            <person name="Lawres L."/>
            <person name="Pazzi J.E."/>
            <person name="Pablo J.V."/>
            <person name="Hung C."/>
            <person name="Brancato J."/>
            <person name="Kumari P."/>
            <person name="Orvis J."/>
            <person name="Tretina K."/>
            <person name="Chibucos M."/>
            <person name="Ott S."/>
            <person name="Sadzewicz L."/>
            <person name="Sengamalay N."/>
            <person name="Shetty A.C."/>
            <person name="Su Q."/>
            <person name="Tallon L."/>
            <person name="Fraser C.M."/>
            <person name="Frutos R."/>
            <person name="Molina D.M."/>
            <person name="Krause P.J."/>
            <person name="Ben Mamoun C."/>
        </authorList>
    </citation>
    <scope>NUCLEOTIDE SEQUENCE [LARGE SCALE GENOMIC DNA]</scope>
    <source>
        <strain evidence="3 4">RI</strain>
    </source>
</reference>
<keyword evidence="2" id="KW-0732">Signal</keyword>
<dbReference type="PANTHER" id="PTHR11215">
    <property type="entry name" value="METAL DEPENDENT HYDROLASE - RELATED"/>
    <property type="match status" value="1"/>
</dbReference>
<comment type="similarity">
    <text evidence="1">Belongs to the MYG1 family.</text>
</comment>
<dbReference type="VEuPathDB" id="PiroplasmaDB:BmR1_04g06530"/>
<dbReference type="RefSeq" id="XP_012649911.2">
    <property type="nucleotide sequence ID" value="XM_012794457.2"/>
</dbReference>
<evidence type="ECO:0000256" key="1">
    <source>
        <dbReference type="ARBA" id="ARBA00010105"/>
    </source>
</evidence>
<evidence type="ECO:0000313" key="4">
    <source>
        <dbReference type="Proteomes" id="UP000002899"/>
    </source>
</evidence>
<name>A0A1N6LXR1_BABMR</name>
<gene>
    <name evidence="3" type="ORF">BmR1_04g06530</name>
</gene>
<feature type="chain" id="PRO_5012975320" evidence="2">
    <location>
        <begin position="21"/>
        <end position="357"/>
    </location>
</feature>
<keyword evidence="4" id="KW-1185">Reference proteome</keyword>
<dbReference type="Proteomes" id="UP000002899">
    <property type="component" value="Chromosome IV"/>
</dbReference>
<dbReference type="InterPro" id="IPR003226">
    <property type="entry name" value="MYG1_exonuclease"/>
</dbReference>
<dbReference type="GeneID" id="24425951"/>
<reference evidence="3 4" key="1">
    <citation type="journal article" date="2012" name="Nucleic Acids Res.">
        <title>Sequencing of the smallest Apicomplexan genome from the human pathogen Babesia microti.</title>
        <authorList>
            <person name="Cornillot E."/>
            <person name="Hadj-Kaddour K."/>
            <person name="Dassouli A."/>
            <person name="Noel B."/>
            <person name="Ranwez V."/>
            <person name="Vacherie B."/>
            <person name="Augagneur Y."/>
            <person name="Bres V."/>
            <person name="Duclos A."/>
            <person name="Randazzo S."/>
            <person name="Carcy B."/>
            <person name="Debierre-Grockiego F."/>
            <person name="Delbecq S."/>
            <person name="Moubri-Menage K."/>
            <person name="Shams-Eldin H."/>
            <person name="Usmani-Brown S."/>
            <person name="Bringaud F."/>
            <person name="Wincker P."/>
            <person name="Vivares C.P."/>
            <person name="Schwarz R.T."/>
            <person name="Schetters T.P."/>
            <person name="Krause P.J."/>
            <person name="Gorenflot A."/>
            <person name="Berry V."/>
            <person name="Barbe V."/>
            <person name="Ben Mamoun C."/>
        </authorList>
    </citation>
    <scope>NUCLEOTIDE SEQUENCE [LARGE SCALE GENOMIC DNA]</scope>
    <source>
        <strain evidence="3 4">RI</strain>
    </source>
</reference>
<sequence length="357" mass="41339">MLCYLYTFLLLFTSIQRQLSIRISTFHPIHIHFLMSKLVKKLASHNGSFHCDDALAISLLRMLPEYAESQLIRTRDPELLDKCDVVVDVGSIYDPQNCRFDHHQRGFNTFFSDKHHVTKLSASGLIYRHFGKRILTEKFAVKPEHLDIVYVAVYDSFLEAIDAIDNGVEICDGKLKYRDNTGLSSRVALLNPTWLDENPNYDEQFEKAVTLTGNEFVSAVNRVYNIWFPAREIVLNAYNNRLNVHKSGKVIELSRHCPYYEHLYAIEESNRDSSNNNIIYFVIFKTLKQWRCTCMRNKDSSFICRLPFPEHLRGLRGEELVNKSEIENLEFVHHSGFTCGGSTMESIIQLIDMTLAN</sequence>
<dbReference type="PANTHER" id="PTHR11215:SF1">
    <property type="entry name" value="MYG1 EXONUCLEASE"/>
    <property type="match status" value="1"/>
</dbReference>
<organism evidence="3 4">
    <name type="scientific">Babesia microti (strain RI)</name>
    <dbReference type="NCBI Taxonomy" id="1133968"/>
    <lineage>
        <taxon>Eukaryota</taxon>
        <taxon>Sar</taxon>
        <taxon>Alveolata</taxon>
        <taxon>Apicomplexa</taxon>
        <taxon>Aconoidasida</taxon>
        <taxon>Piroplasmida</taxon>
        <taxon>Babesiidae</taxon>
        <taxon>Babesia</taxon>
    </lineage>
</organism>
<accession>A0A1N6LXR1</accession>